<dbReference type="PANTHER" id="PTHR35149">
    <property type="entry name" value="SLL5132 PROTEIN"/>
    <property type="match status" value="1"/>
</dbReference>
<protein>
    <recommendedName>
        <fullName evidence="5">DUF262 domain-containing protein</fullName>
    </recommendedName>
</protein>
<accession>A0A1M6YEK7</accession>
<evidence type="ECO:0000313" key="3">
    <source>
        <dbReference type="EMBL" id="SHL16572.1"/>
    </source>
</evidence>
<dbReference type="InterPro" id="IPR004919">
    <property type="entry name" value="GmrSD_N"/>
</dbReference>
<evidence type="ECO:0000259" key="2">
    <source>
        <dbReference type="Pfam" id="PF07510"/>
    </source>
</evidence>
<organism evidence="3 4">
    <name type="scientific">Fibrobacter intestinalis</name>
    <dbReference type="NCBI Taxonomy" id="28122"/>
    <lineage>
        <taxon>Bacteria</taxon>
        <taxon>Pseudomonadati</taxon>
        <taxon>Fibrobacterota</taxon>
        <taxon>Fibrobacteria</taxon>
        <taxon>Fibrobacterales</taxon>
        <taxon>Fibrobacteraceae</taxon>
        <taxon>Fibrobacter</taxon>
    </lineage>
</organism>
<name>A0A1M6YEK7_9BACT</name>
<dbReference type="Pfam" id="PF07510">
    <property type="entry name" value="GmrSD_C"/>
    <property type="match status" value="1"/>
</dbReference>
<dbReference type="Proteomes" id="UP000184275">
    <property type="component" value="Unassembled WGS sequence"/>
</dbReference>
<dbReference type="EMBL" id="FRAW01000041">
    <property type="protein sequence ID" value="SHL16572.1"/>
    <property type="molecule type" value="Genomic_DNA"/>
</dbReference>
<evidence type="ECO:0008006" key="5">
    <source>
        <dbReference type="Google" id="ProtNLM"/>
    </source>
</evidence>
<evidence type="ECO:0000259" key="1">
    <source>
        <dbReference type="Pfam" id="PF03235"/>
    </source>
</evidence>
<dbReference type="Pfam" id="PF03235">
    <property type="entry name" value="GmrSD_N"/>
    <property type="match status" value="1"/>
</dbReference>
<feature type="domain" description="GmrSD restriction endonucleases N-terminal" evidence="1">
    <location>
        <begin position="10"/>
        <end position="237"/>
    </location>
</feature>
<gene>
    <name evidence="3" type="ORF">SAMN05720469_1418</name>
</gene>
<sequence>MKAESKSFSFLNEIQTFEIPFFQRAYVWKKDNWEELLDDLKQVNRRHFLGSIILKKINDSSVFGATTRVSVIDGQQRLTTLSILLKAIYDTFSDEIKANVLDDARNALFYKRKKTDSTYHIKVKHSKVDRQDFEKVIGSVEANGITSIDYSEIVNLDVDDDNSSHKILCCYKYFVDQLKTFSPDIVSDIFDNLLSENNKMIVVIALDEDDHEQQIFDTINSAGVRLTSTDIVKNALFQKALEFCMEEDVVEFYDSTWGNVFCKDEETLHYWGKKRTIGRIQRDNSEVLLQSVAIIEKIFDPSEHTLTDIPDLYKKYIEDMKEKEVKEFVQKIINYAQIYRDNVPELNKTTCYSYEDSAKRLFHILDVLGLTTFNPYILFLLKKYEKDEGALNQRMNELEKFIMRRMIAGESTKGYNKNCLEFIDDETKPCQMAELISNDEVFTGLSKIKNREATLILFWIELKRRFDSKKYDLKELKYDYTLEHIMPQKWEENWSDVPYVNAKGEKIDEDEGKVNRQKMVYSIGNMTLLTGKLNTSIQNNKFKVKMEGSPKRKGVKAYAELSITSIDIVENVYNAHKEWNEYQCLQRQVALTKEVLGIWGVDDGDFDEPESFNVIGVNVSKPLIRSVGAKGKKTNIILYKKDGSTIQHDSAKDTLVEAFEEILRSIDKKQMCEYAQKYLSVLDSEPLFKKGEHSSKYANSVPMGDGYYLNTHSSTETKKKQLEDLSDALNLGWRVEFLMKG</sequence>
<proteinExistence type="predicted"/>
<reference evidence="4" key="1">
    <citation type="submission" date="2016-11" db="EMBL/GenBank/DDBJ databases">
        <authorList>
            <person name="Varghese N."/>
            <person name="Submissions S."/>
        </authorList>
    </citation>
    <scope>NUCLEOTIDE SEQUENCE [LARGE SCALE GENOMIC DNA]</scope>
    <source>
        <strain evidence="4">UWOS</strain>
    </source>
</reference>
<evidence type="ECO:0000313" key="4">
    <source>
        <dbReference type="Proteomes" id="UP000184275"/>
    </source>
</evidence>
<dbReference type="RefSeq" id="WP_073306051.1">
    <property type="nucleotide sequence ID" value="NZ_FRAW01000041.1"/>
</dbReference>
<feature type="domain" description="GmrSD restriction endonucleases C-terminal" evidence="2">
    <location>
        <begin position="449"/>
        <end position="593"/>
    </location>
</feature>
<dbReference type="PANTHER" id="PTHR35149:SF1">
    <property type="entry name" value="DUF5655 DOMAIN-CONTAINING PROTEIN"/>
    <property type="match status" value="1"/>
</dbReference>
<dbReference type="InterPro" id="IPR011089">
    <property type="entry name" value="GmrSD_C"/>
</dbReference>
<keyword evidence="4" id="KW-1185">Reference proteome</keyword>
<dbReference type="AlphaFoldDB" id="A0A1M6YEK7"/>